<feature type="non-terminal residue" evidence="3">
    <location>
        <position position="1"/>
    </location>
</feature>
<feature type="compositionally biased region" description="Polar residues" evidence="1">
    <location>
        <begin position="342"/>
        <end position="369"/>
    </location>
</feature>
<gene>
    <name evidence="3" type="ORF">Hamer_G019520</name>
</gene>
<dbReference type="InterPro" id="IPR052976">
    <property type="entry name" value="Scoloptoxin-like"/>
</dbReference>
<feature type="region of interest" description="Disordered" evidence="1">
    <location>
        <begin position="1016"/>
        <end position="1095"/>
    </location>
</feature>
<feature type="domain" description="Chitin-binding type-2" evidence="2">
    <location>
        <begin position="1129"/>
        <end position="1187"/>
    </location>
</feature>
<dbReference type="PROSITE" id="PS50940">
    <property type="entry name" value="CHIT_BIND_II"/>
    <property type="match status" value="1"/>
</dbReference>
<accession>A0A8J5J8F0</accession>
<feature type="compositionally biased region" description="Polar residues" evidence="1">
    <location>
        <begin position="654"/>
        <end position="673"/>
    </location>
</feature>
<dbReference type="InterPro" id="IPR002557">
    <property type="entry name" value="Chitin-bd_dom"/>
</dbReference>
<dbReference type="GO" id="GO:0005576">
    <property type="term" value="C:extracellular region"/>
    <property type="evidence" value="ECO:0007669"/>
    <property type="project" value="InterPro"/>
</dbReference>
<feature type="compositionally biased region" description="Polar residues" evidence="1">
    <location>
        <begin position="321"/>
        <end position="335"/>
    </location>
</feature>
<dbReference type="Gene3D" id="2.170.140.10">
    <property type="entry name" value="Chitin binding domain"/>
    <property type="match status" value="1"/>
</dbReference>
<feature type="region of interest" description="Disordered" evidence="1">
    <location>
        <begin position="872"/>
        <end position="951"/>
    </location>
</feature>
<evidence type="ECO:0000313" key="3">
    <source>
        <dbReference type="EMBL" id="KAG7153461.1"/>
    </source>
</evidence>
<feature type="compositionally biased region" description="Low complexity" evidence="1">
    <location>
        <begin position="696"/>
        <end position="713"/>
    </location>
</feature>
<dbReference type="InterPro" id="IPR036508">
    <property type="entry name" value="Chitin-bd_dom_sf"/>
</dbReference>
<protein>
    <submittedName>
        <fullName evidence="3">U-scoloptoxin(01)-Er1a-like 11</fullName>
    </submittedName>
</protein>
<reference evidence="3" key="1">
    <citation type="journal article" date="2021" name="Sci. Adv.">
        <title>The American lobster genome reveals insights on longevity, neural, and immune adaptations.</title>
        <authorList>
            <person name="Polinski J.M."/>
            <person name="Zimin A.V."/>
            <person name="Clark K.F."/>
            <person name="Kohn A.B."/>
            <person name="Sadowski N."/>
            <person name="Timp W."/>
            <person name="Ptitsyn A."/>
            <person name="Khanna P."/>
            <person name="Romanova D.Y."/>
            <person name="Williams P."/>
            <person name="Greenwood S.J."/>
            <person name="Moroz L.L."/>
            <person name="Walt D.R."/>
            <person name="Bodnar A.G."/>
        </authorList>
    </citation>
    <scope>NUCLEOTIDE SEQUENCE</scope>
    <source>
        <strain evidence="3">GMGI-L3</strain>
    </source>
</reference>
<feature type="compositionally biased region" description="Polar residues" evidence="1">
    <location>
        <begin position="522"/>
        <end position="531"/>
    </location>
</feature>
<feature type="compositionally biased region" description="Polar residues" evidence="1">
    <location>
        <begin position="791"/>
        <end position="810"/>
    </location>
</feature>
<evidence type="ECO:0000259" key="2">
    <source>
        <dbReference type="PROSITE" id="PS50940"/>
    </source>
</evidence>
<dbReference type="SUPFAM" id="SSF57625">
    <property type="entry name" value="Invertebrate chitin-binding proteins"/>
    <property type="match status" value="1"/>
</dbReference>
<feature type="region of interest" description="Disordered" evidence="1">
    <location>
        <begin position="1265"/>
        <end position="1286"/>
    </location>
</feature>
<dbReference type="PANTHER" id="PTHR22933:SF43">
    <property type="entry name" value="LP10131P"/>
    <property type="match status" value="1"/>
</dbReference>
<feature type="region of interest" description="Disordered" evidence="1">
    <location>
        <begin position="491"/>
        <end position="542"/>
    </location>
</feature>
<evidence type="ECO:0000256" key="1">
    <source>
        <dbReference type="SAM" id="MobiDB-lite"/>
    </source>
</evidence>
<feature type="compositionally biased region" description="Pro residues" evidence="1">
    <location>
        <begin position="601"/>
        <end position="630"/>
    </location>
</feature>
<feature type="region of interest" description="Disordered" evidence="1">
    <location>
        <begin position="1205"/>
        <end position="1224"/>
    </location>
</feature>
<feature type="compositionally biased region" description="Basic residues" evidence="1">
    <location>
        <begin position="1076"/>
        <end position="1085"/>
    </location>
</feature>
<feature type="region of interest" description="Disordered" evidence="1">
    <location>
        <begin position="1389"/>
        <end position="1408"/>
    </location>
</feature>
<feature type="compositionally biased region" description="Polar residues" evidence="1">
    <location>
        <begin position="491"/>
        <end position="512"/>
    </location>
</feature>
<feature type="region of interest" description="Disordered" evidence="1">
    <location>
        <begin position="313"/>
        <end position="402"/>
    </location>
</feature>
<feature type="region of interest" description="Disordered" evidence="1">
    <location>
        <begin position="589"/>
        <end position="853"/>
    </location>
</feature>
<dbReference type="Pfam" id="PF01607">
    <property type="entry name" value="CBM_14"/>
    <property type="match status" value="1"/>
</dbReference>
<sequence>ILQDSHRISKSFHCIHIKFFHRRTRKIGPDCPRFRENPRFRFQYNRIYVFHPKVNQDSNPSRKSGNMDKSEMGMAIFQAPEKNGTPKTIIENGHTQHAAIIENGNTQDIIENGNTQDATIIENGHTQDATIIENGHTQDATIIENGNTQDIIENGDTQETLQPVTILNPITFLHHNHKPDQTAIKATPDLEQTMKTKLLNNYEITRINNETPIENTDIKKQTDVENNKKNIVTTTFRPKHTFKTTAPLQRLEALRDMSLYMESQHTPSYSFKPRTTPKPELELRKYTVPSSGFGSKAGVAYLAKSPRQVSRGTLSPRLYVNTVSTGRTASPSTRSPRPYVETASSSTLSPRLYVNTVSTGRTASPSTRSPRPYATRLSSVRPNFKPHPTTTSKGLVSPKGYPTTISTTLSPRPYIRTAPLQMVSSFSQSPPPASTLSTPIPPVVVKPLSIHLYAPVNPSPIPSIPDNASSEFVYIIPGSSFVGIGHPTAAPTSPVSSNGVLESPGSFITNVTPKPPSRNPRIRSTSSNPSIGTKRPRKSFTEVPTSFTTAFTLPSIHYTSFGAPRHTKDITRTPSISYKPELIAREILNPPQHGFPSTTPRYPPLTPRPPPVYNPTLPPLTPSPRLPPYTPIVRMLVPPSPPSIHTSHRPQPTPSSSIHTSHRPQSTPSSSIHTSHRPQPTPSSSIHTSHRPQPTPSSIPSLSSFHHSSLVRSHPSRPPSHHLRLPIPSHTQITTPSPLPLPLPPSPLNTPHLPPNQPNSPSSNHAHQPHNLHTTTRPKGFYIPNYPNLELTPNSPGQQNIPRSLNTQRNLGLERFSKTPRPKQINLRLELDTGKGFHVSQRPPPRPQVRSRPKPVRIETTIRPVDIYTSSRPLDIRTSPRPLDIHTTPRPLDIRTSPRPLDIHTTPRPLDIHTTPRPLNIHTTPRPLDIHTTPRPTQHHTLSKPQYSTSRPRFQDFISPKQAIRPFETPHSPIRPEFIPFQPTKRPLGPEFIPFQSTKNPLGPKLNPYLPHQTPLGPDFTSFGPTKRPLKPKSQPTGPFQPDYAPNGPVRSNFVTSGPVTELASTGPRVSGPRLPRPRLPRPRLHGPYDNQQSLGIQSSRSELGRRIPGIPGLSHYDYPIYSTLPETPFSCSDKHPGYYADQEARCQVFHNCQIGGRMSSFLCPNGTVFNQRILTCDHWRNVRCDKAVHYYIVNKGLYVEQNKNPYNNNAKRQSEKTRLFKHQSTTRKPIIDTHITNTSPLIDVSLTATPYFTSSTNSPVITSSPITTSGLTSSPFSPPIRNTHVTTRPSIRNQHVTTLPLIRTQHVTTRLPINIASLKPIPLFAPIRTSHVTAPLPYTAAALTTLPYDKPITDRRRSTNYQITPENHQITPKDRQITLKDRQITPKFTEDAKSGQNRDNHPIPLTLKPHIVDPLKVKPFFPSNGGVGT</sequence>
<name>A0A8J5J8F0_HOMAM</name>
<organism evidence="3 4">
    <name type="scientific">Homarus americanus</name>
    <name type="common">American lobster</name>
    <dbReference type="NCBI Taxonomy" id="6706"/>
    <lineage>
        <taxon>Eukaryota</taxon>
        <taxon>Metazoa</taxon>
        <taxon>Ecdysozoa</taxon>
        <taxon>Arthropoda</taxon>
        <taxon>Crustacea</taxon>
        <taxon>Multicrustacea</taxon>
        <taxon>Malacostraca</taxon>
        <taxon>Eumalacostraca</taxon>
        <taxon>Eucarida</taxon>
        <taxon>Decapoda</taxon>
        <taxon>Pleocyemata</taxon>
        <taxon>Astacidea</taxon>
        <taxon>Nephropoidea</taxon>
        <taxon>Nephropidae</taxon>
        <taxon>Homarus</taxon>
    </lineage>
</organism>
<feature type="compositionally biased region" description="Pro residues" evidence="1">
    <location>
        <begin position="737"/>
        <end position="758"/>
    </location>
</feature>
<dbReference type="Proteomes" id="UP000747542">
    <property type="component" value="Unassembled WGS sequence"/>
</dbReference>
<comment type="caution">
    <text evidence="3">The sequence shown here is derived from an EMBL/GenBank/DDBJ whole genome shotgun (WGS) entry which is preliminary data.</text>
</comment>
<dbReference type="GO" id="GO:0008061">
    <property type="term" value="F:chitin binding"/>
    <property type="evidence" value="ECO:0007669"/>
    <property type="project" value="InterPro"/>
</dbReference>
<proteinExistence type="predicted"/>
<dbReference type="SMART" id="SM00494">
    <property type="entry name" value="ChtBD2"/>
    <property type="match status" value="1"/>
</dbReference>
<feature type="compositionally biased region" description="Basic and acidic residues" evidence="1">
    <location>
        <begin position="1389"/>
        <end position="1402"/>
    </location>
</feature>
<dbReference type="PANTHER" id="PTHR22933">
    <property type="entry name" value="FI18007P1-RELATED"/>
    <property type="match status" value="1"/>
</dbReference>
<keyword evidence="4" id="KW-1185">Reference proteome</keyword>
<evidence type="ECO:0000313" key="4">
    <source>
        <dbReference type="Proteomes" id="UP000747542"/>
    </source>
</evidence>
<dbReference type="EMBL" id="JAHLQT010046868">
    <property type="protein sequence ID" value="KAG7153461.1"/>
    <property type="molecule type" value="Genomic_DNA"/>
</dbReference>